<feature type="transmembrane region" description="Helical" evidence="1">
    <location>
        <begin position="21"/>
        <end position="45"/>
    </location>
</feature>
<dbReference type="AlphaFoldDB" id="A0A0K1ZN64"/>
<proteinExistence type="predicted"/>
<dbReference type="Proteomes" id="UP000262427">
    <property type="component" value="Chromosome CM"/>
</dbReference>
<name>A0A0K1ZN64_RALSL</name>
<dbReference type="EMBL" id="CP025741">
    <property type="protein sequence ID" value="AYA47405.1"/>
    <property type="molecule type" value="Genomic_DNA"/>
</dbReference>
<evidence type="ECO:0000313" key="5">
    <source>
        <dbReference type="EMBL" id="CUV30838.1"/>
    </source>
</evidence>
<keyword evidence="1" id="KW-0472">Membrane</keyword>
<evidence type="ECO:0000313" key="6">
    <source>
        <dbReference type="EMBL" id="CUV33727.1"/>
    </source>
</evidence>
<dbReference type="EMBL" id="LN899824">
    <property type="protein sequence ID" value="CUV30838.1"/>
    <property type="molecule type" value="Genomic_DNA"/>
</dbReference>
<organism evidence="4">
    <name type="scientific">Ralstonia solanacearum</name>
    <name type="common">Pseudomonas solanacearum</name>
    <dbReference type="NCBI Taxonomy" id="305"/>
    <lineage>
        <taxon>Bacteria</taxon>
        <taxon>Pseudomonadati</taxon>
        <taxon>Pseudomonadota</taxon>
        <taxon>Betaproteobacteria</taxon>
        <taxon>Burkholderiales</taxon>
        <taxon>Burkholderiaceae</taxon>
        <taxon>Ralstonia</taxon>
        <taxon>Ralstonia solanacearum species complex</taxon>
    </lineage>
</organism>
<evidence type="ECO:0000313" key="2">
    <source>
        <dbReference type="EMBL" id="AYA47405.1"/>
    </source>
</evidence>
<keyword evidence="1" id="KW-1133">Transmembrane helix</keyword>
<evidence type="ECO:0000313" key="8">
    <source>
        <dbReference type="EMBL" id="CUV58994.1"/>
    </source>
</evidence>
<dbReference type="EMBL" id="LN899826">
    <property type="protein sequence ID" value="CUV38386.1"/>
    <property type="molecule type" value="Genomic_DNA"/>
</dbReference>
<evidence type="ECO:0000313" key="7">
    <source>
        <dbReference type="EMBL" id="CUV38386.1"/>
    </source>
</evidence>
<keyword evidence="1 4" id="KW-0812">Transmembrane</keyword>
<dbReference type="EMBL" id="LN899823">
    <property type="protein sequence ID" value="CUV23313.1"/>
    <property type="molecule type" value="Genomic_DNA"/>
</dbReference>
<dbReference type="EMBL" id="LN899821">
    <property type="protein sequence ID" value="CUV19094.1"/>
    <property type="molecule type" value="Genomic_DNA"/>
</dbReference>
<dbReference type="EMBL" id="LN899825">
    <property type="protein sequence ID" value="CUV33727.1"/>
    <property type="molecule type" value="Genomic_DNA"/>
</dbReference>
<dbReference type="EMBL" id="LN899822">
    <property type="protein sequence ID" value="CUV58994.1"/>
    <property type="molecule type" value="Genomic_DNA"/>
</dbReference>
<reference evidence="2" key="2">
    <citation type="submission" date="2018-01" db="EMBL/GenBank/DDBJ databases">
        <title>Ralstonia pseudosolanacearum P824 infects blueberry.</title>
        <authorList>
            <person name="Bocsanczy A.M."/>
            <person name="Norman D.J."/>
        </authorList>
    </citation>
    <scope>NUCLEOTIDE SEQUENCE</scope>
    <source>
        <strain evidence="2">P824</strain>
    </source>
</reference>
<sequence length="75" mass="8149">MPLQRPAFRPCRALRAHFTRGAILLESLVALALLSLSAAGTLVALDRLEDTYRAAHRLTARDRTHAGQAESAGVR</sequence>
<evidence type="ECO:0000313" key="9">
    <source>
        <dbReference type="Proteomes" id="UP000262427"/>
    </source>
</evidence>
<evidence type="ECO:0000256" key="1">
    <source>
        <dbReference type="SAM" id="Phobius"/>
    </source>
</evidence>
<evidence type="ECO:0000313" key="4">
    <source>
        <dbReference type="EMBL" id="CUV23313.1"/>
    </source>
</evidence>
<gene>
    <name evidence="3" type="ORF">PSS4_v1_910019</name>
    <name evidence="8" type="ORF">RD1301_v1_150019</name>
    <name evidence="2" type="ORF">RSP824_13515</name>
    <name evidence="4" type="ORF">RUN1744_v1_390020</name>
    <name evidence="5" type="ORF">RUN1985_v1_720015</name>
    <name evidence="6" type="ORF">TD1301_v1_540020</name>
    <name evidence="7" type="ORF">TF3108_v1_120020</name>
</gene>
<protein>
    <submittedName>
        <fullName evidence="4">Putative transmembrane protein</fullName>
    </submittedName>
</protein>
<dbReference type="PATRIC" id="fig|305.107.peg.3600"/>
<accession>A0A0K1ZN64</accession>
<reference evidence="9" key="3">
    <citation type="submission" date="2018-01" db="EMBL/GenBank/DDBJ databases">
        <title>Raltonia solanacearum P824 infects blueberry.</title>
        <authorList>
            <person name="Bocsanczy A.M."/>
            <person name="Norman D.J."/>
        </authorList>
    </citation>
    <scope>NUCLEOTIDE SEQUENCE [LARGE SCALE GENOMIC DNA]</scope>
    <source>
        <strain evidence="9">P824</strain>
    </source>
</reference>
<reference evidence="4" key="1">
    <citation type="submission" date="2015-10" db="EMBL/GenBank/DDBJ databases">
        <authorList>
            <person name="Gilbert D.G."/>
        </authorList>
    </citation>
    <scope>NUCLEOTIDE SEQUENCE</scope>
    <source>
        <strain evidence="4">Phyl III-seqv23</strain>
    </source>
</reference>
<evidence type="ECO:0000313" key="3">
    <source>
        <dbReference type="EMBL" id="CUV19094.1"/>
    </source>
</evidence>